<dbReference type="InterPro" id="IPR036864">
    <property type="entry name" value="Zn2-C6_fun-type_DNA-bd_sf"/>
</dbReference>
<keyword evidence="1" id="KW-0539">Nucleus</keyword>
<protein>
    <recommendedName>
        <fullName evidence="4">Zn(2)-C6 fungal-type domain-containing protein</fullName>
    </recommendedName>
</protein>
<dbReference type="EMBL" id="JAWRVE010000041">
    <property type="protein sequence ID" value="KAL1869360.1"/>
    <property type="molecule type" value="Genomic_DNA"/>
</dbReference>
<dbReference type="InterPro" id="IPR001138">
    <property type="entry name" value="Zn2Cys6_DnaBD"/>
</dbReference>
<keyword evidence="3" id="KW-1185">Reference proteome</keyword>
<name>A0ABR3X0Q3_9PEZI</name>
<proteinExistence type="predicted"/>
<gene>
    <name evidence="2" type="ORF">Daus18300_005572</name>
</gene>
<accession>A0ABR3X0Q3</accession>
<dbReference type="PANTHER" id="PTHR47256">
    <property type="entry name" value="ZN(II)2CYS6 TRANSCRIPTION FACTOR (EUROFUNG)-RELATED"/>
    <property type="match status" value="1"/>
</dbReference>
<dbReference type="CDD" id="cd12148">
    <property type="entry name" value="fungal_TF_MHR"/>
    <property type="match status" value="1"/>
</dbReference>
<reference evidence="2 3" key="1">
    <citation type="journal article" date="2024" name="IMA Fungus">
        <title>IMA Genome - F19 : A genome assembly and annotation guide to empower mycologists, including annotated draft genome sequences of Ceratocystis pirilliformis, Diaporthe australafricana, Fusarium ophioides, Paecilomyces lecythidis, and Sporothrix stenoceras.</title>
        <authorList>
            <person name="Aylward J."/>
            <person name="Wilson A.M."/>
            <person name="Visagie C.M."/>
            <person name="Spraker J."/>
            <person name="Barnes I."/>
            <person name="Buitendag C."/>
            <person name="Ceriani C."/>
            <person name="Del Mar Angel L."/>
            <person name="du Plessis D."/>
            <person name="Fuchs T."/>
            <person name="Gasser K."/>
            <person name="Kramer D."/>
            <person name="Li W."/>
            <person name="Munsamy K."/>
            <person name="Piso A."/>
            <person name="Price J.L."/>
            <person name="Sonnekus B."/>
            <person name="Thomas C."/>
            <person name="van der Nest A."/>
            <person name="van Dijk A."/>
            <person name="van Heerden A."/>
            <person name="van Vuuren N."/>
            <person name="Yilmaz N."/>
            <person name="Duong T.A."/>
            <person name="van der Merwe N.A."/>
            <person name="Wingfield M.J."/>
            <person name="Wingfield B.D."/>
        </authorList>
    </citation>
    <scope>NUCLEOTIDE SEQUENCE [LARGE SCALE GENOMIC DNA]</scope>
    <source>
        <strain evidence="2 3">CMW 18300</strain>
    </source>
</reference>
<dbReference type="Proteomes" id="UP001583177">
    <property type="component" value="Unassembled WGS sequence"/>
</dbReference>
<sequence>MPHRERLTTCNGERPSCNRCRVRRLLCHYPTQPGETRRRAVSRDHREVKQEVRIHEELIRLLRNLPDQDAQDVFQRLRSGTDAATVLNHIKAGDALVQMAVVPEARLRYDFPYRMEMPEYLKYNNPYMDSLIYEAASLYSPSDAFRPPEQATSRPGTSLSLAQHQSLYTKPFHAVQVIDPKLSDLKLSAWTSVCKDDGLMRQLLEHFFRCEYQFTAAFQKDLFLEDVDARRTDFCSPLLVNILFAYSCVRHALRLDGGTHADSDAVPRSAIHDSRTELRTGTLTLLYRFLAEAKRLWELENAEPRITTMQAGILFSVFHNLCGLDEIGQPYRIQAVVLARKLRIFDTMVDNQSDRLRRGREYAAWAMYNWET</sequence>
<dbReference type="PANTHER" id="PTHR47256:SF1">
    <property type="entry name" value="ZN(II)2CYS6 TRANSCRIPTION FACTOR (EUROFUNG)"/>
    <property type="match status" value="1"/>
</dbReference>
<evidence type="ECO:0000313" key="2">
    <source>
        <dbReference type="EMBL" id="KAL1869360.1"/>
    </source>
</evidence>
<evidence type="ECO:0000256" key="1">
    <source>
        <dbReference type="ARBA" id="ARBA00023242"/>
    </source>
</evidence>
<dbReference type="InterPro" id="IPR053187">
    <property type="entry name" value="Notoamide_regulator"/>
</dbReference>
<dbReference type="Gene3D" id="4.10.240.10">
    <property type="entry name" value="Zn(2)-C6 fungal-type DNA-binding domain"/>
    <property type="match status" value="1"/>
</dbReference>
<dbReference type="CDD" id="cd00067">
    <property type="entry name" value="GAL4"/>
    <property type="match status" value="1"/>
</dbReference>
<organism evidence="2 3">
    <name type="scientific">Diaporthe australafricana</name>
    <dbReference type="NCBI Taxonomy" id="127596"/>
    <lineage>
        <taxon>Eukaryota</taxon>
        <taxon>Fungi</taxon>
        <taxon>Dikarya</taxon>
        <taxon>Ascomycota</taxon>
        <taxon>Pezizomycotina</taxon>
        <taxon>Sordariomycetes</taxon>
        <taxon>Sordariomycetidae</taxon>
        <taxon>Diaporthales</taxon>
        <taxon>Diaporthaceae</taxon>
        <taxon>Diaporthe</taxon>
    </lineage>
</organism>
<evidence type="ECO:0000313" key="3">
    <source>
        <dbReference type="Proteomes" id="UP001583177"/>
    </source>
</evidence>
<evidence type="ECO:0008006" key="4">
    <source>
        <dbReference type="Google" id="ProtNLM"/>
    </source>
</evidence>
<comment type="caution">
    <text evidence="2">The sequence shown here is derived from an EMBL/GenBank/DDBJ whole genome shotgun (WGS) entry which is preliminary data.</text>
</comment>